<feature type="non-terminal residue" evidence="8">
    <location>
        <position position="1"/>
    </location>
</feature>
<comment type="similarity">
    <text evidence="2 6">Belongs to the drug/metabolite transporter (DMT) superfamily. Plant drug/metabolite exporter (P-DME) (TC 2.A.7.4) family.</text>
</comment>
<dbReference type="GO" id="GO:0016020">
    <property type="term" value="C:membrane"/>
    <property type="evidence" value="ECO:0007669"/>
    <property type="project" value="UniProtKB-SubCell"/>
</dbReference>
<organism evidence="8 9">
    <name type="scientific">Centaurea solstitialis</name>
    <name type="common">yellow star-thistle</name>
    <dbReference type="NCBI Taxonomy" id="347529"/>
    <lineage>
        <taxon>Eukaryota</taxon>
        <taxon>Viridiplantae</taxon>
        <taxon>Streptophyta</taxon>
        <taxon>Embryophyta</taxon>
        <taxon>Tracheophyta</taxon>
        <taxon>Spermatophyta</taxon>
        <taxon>Magnoliopsida</taxon>
        <taxon>eudicotyledons</taxon>
        <taxon>Gunneridae</taxon>
        <taxon>Pentapetalae</taxon>
        <taxon>asterids</taxon>
        <taxon>campanulids</taxon>
        <taxon>Asterales</taxon>
        <taxon>Asteraceae</taxon>
        <taxon>Carduoideae</taxon>
        <taxon>Cardueae</taxon>
        <taxon>Centaureinae</taxon>
        <taxon>Centaurea</taxon>
    </lineage>
</organism>
<feature type="transmembrane region" description="Helical" evidence="6">
    <location>
        <begin position="283"/>
        <end position="302"/>
    </location>
</feature>
<dbReference type="GO" id="GO:0022857">
    <property type="term" value="F:transmembrane transporter activity"/>
    <property type="evidence" value="ECO:0007669"/>
    <property type="project" value="InterPro"/>
</dbReference>
<accession>A0AA38U5U8</accession>
<evidence type="ECO:0000313" key="8">
    <source>
        <dbReference type="EMBL" id="KAJ9567746.1"/>
    </source>
</evidence>
<evidence type="ECO:0000256" key="5">
    <source>
        <dbReference type="ARBA" id="ARBA00023136"/>
    </source>
</evidence>
<feature type="transmembrane region" description="Helical" evidence="6">
    <location>
        <begin position="140"/>
        <end position="160"/>
    </location>
</feature>
<feature type="transmembrane region" description="Helical" evidence="6">
    <location>
        <begin position="79"/>
        <end position="101"/>
    </location>
</feature>
<feature type="transmembrane region" description="Helical" evidence="6">
    <location>
        <begin position="250"/>
        <end position="271"/>
    </location>
</feature>
<keyword evidence="4 6" id="KW-1133">Transmembrane helix</keyword>
<feature type="transmembrane region" description="Helical" evidence="6">
    <location>
        <begin position="308"/>
        <end position="328"/>
    </location>
</feature>
<gene>
    <name evidence="8" type="ORF">OSB04_003712</name>
</gene>
<keyword evidence="3 6" id="KW-0812">Transmembrane</keyword>
<dbReference type="InterPro" id="IPR030184">
    <property type="entry name" value="WAT1-related"/>
</dbReference>
<comment type="caution">
    <text evidence="8">The sequence shown here is derived from an EMBL/GenBank/DDBJ whole genome shotgun (WGS) entry which is preliminary data.</text>
</comment>
<dbReference type="InterPro" id="IPR037185">
    <property type="entry name" value="EmrE-like"/>
</dbReference>
<feature type="transmembrane region" description="Helical" evidence="6">
    <location>
        <begin position="107"/>
        <end position="128"/>
    </location>
</feature>
<feature type="transmembrane region" description="Helical" evidence="6">
    <location>
        <begin position="218"/>
        <end position="238"/>
    </location>
</feature>
<dbReference type="InterPro" id="IPR000620">
    <property type="entry name" value="EamA_dom"/>
</dbReference>
<keyword evidence="9" id="KW-1185">Reference proteome</keyword>
<feature type="transmembrane region" description="Helical" evidence="6">
    <location>
        <begin position="15"/>
        <end position="34"/>
    </location>
</feature>
<evidence type="ECO:0000256" key="1">
    <source>
        <dbReference type="ARBA" id="ARBA00004141"/>
    </source>
</evidence>
<feature type="domain" description="EamA" evidence="7">
    <location>
        <begin position="188"/>
        <end position="326"/>
    </location>
</feature>
<keyword evidence="5 6" id="KW-0472">Membrane</keyword>
<name>A0AA38U5U8_9ASTR</name>
<proteinExistence type="inferred from homology"/>
<evidence type="ECO:0000256" key="4">
    <source>
        <dbReference type="ARBA" id="ARBA00022989"/>
    </source>
</evidence>
<evidence type="ECO:0000256" key="2">
    <source>
        <dbReference type="ARBA" id="ARBA00007635"/>
    </source>
</evidence>
<feature type="domain" description="EamA" evidence="7">
    <location>
        <begin position="16"/>
        <end position="149"/>
    </location>
</feature>
<comment type="subcellular location">
    <subcellularLocation>
        <location evidence="1 6">Membrane</location>
        <topology evidence="1 6">Multi-pass membrane protein</topology>
    </subcellularLocation>
</comment>
<evidence type="ECO:0000313" key="9">
    <source>
        <dbReference type="Proteomes" id="UP001172457"/>
    </source>
</evidence>
<evidence type="ECO:0000259" key="7">
    <source>
        <dbReference type="Pfam" id="PF00892"/>
    </source>
</evidence>
<feature type="transmembrane region" description="Helical" evidence="6">
    <location>
        <begin position="46"/>
        <end position="67"/>
    </location>
</feature>
<protein>
    <recommendedName>
        <fullName evidence="6">WAT1-related protein</fullName>
    </recommendedName>
</protein>
<evidence type="ECO:0000256" key="6">
    <source>
        <dbReference type="RuleBase" id="RU363077"/>
    </source>
</evidence>
<dbReference type="Pfam" id="PF00892">
    <property type="entry name" value="EamA"/>
    <property type="match status" value="2"/>
</dbReference>
<reference evidence="8" key="1">
    <citation type="submission" date="2023-03" db="EMBL/GenBank/DDBJ databases">
        <title>Chromosome-scale reference genome and RAD-based genetic map of yellow starthistle (Centaurea solstitialis) reveal putative structural variation and QTLs associated with invader traits.</title>
        <authorList>
            <person name="Reatini B."/>
            <person name="Cang F.A."/>
            <person name="Jiang Q."/>
            <person name="Mckibben M.T.W."/>
            <person name="Barker M.S."/>
            <person name="Rieseberg L.H."/>
            <person name="Dlugosch K.M."/>
        </authorList>
    </citation>
    <scope>NUCLEOTIDE SEQUENCE</scope>
    <source>
        <strain evidence="8">CAN-66</strain>
        <tissue evidence="8">Leaf</tissue>
    </source>
</reference>
<dbReference type="SUPFAM" id="SSF103481">
    <property type="entry name" value="Multidrug resistance efflux transporter EmrE"/>
    <property type="match status" value="2"/>
</dbReference>
<feature type="transmembrane region" description="Helical" evidence="6">
    <location>
        <begin position="191"/>
        <end position="211"/>
    </location>
</feature>
<sequence length="348" mass="38480">MMTSLGVSGKAYKSYKAYIAMLLVQVIYAGMALLSKASISSGMNPSIFVVYRLAFATLSLAPVAYYFERKNAPQISCTLICKIFFSALIGITICLNMYYYALNHTSATFAAATTNLVPAITFVIALILRMERIYIKELHGWAKMIGAMVSLSGALVFAFVKGPTFVKEGGKVSSNMNHQFSSNSEFVKGPLLMLCSNILWSCWGIMQALIMKEYPAKISLITLQCFFGLIQATVGAVAMERNLSSWMLRWDVNLLSMAYCGVIVTASTYWLRLWVIEKRGPVFTAMFTPLSLIITAVVSLFLWKETLYFGSVCGAVLLAGGLYCVLWGKSREVESTQEKTTLESIKTQ</sequence>
<evidence type="ECO:0000256" key="3">
    <source>
        <dbReference type="ARBA" id="ARBA00022692"/>
    </source>
</evidence>
<dbReference type="PANTHER" id="PTHR31218">
    <property type="entry name" value="WAT1-RELATED PROTEIN"/>
    <property type="match status" value="1"/>
</dbReference>
<dbReference type="AlphaFoldDB" id="A0AA38U5U8"/>
<dbReference type="EMBL" id="JARYMX010000001">
    <property type="protein sequence ID" value="KAJ9567746.1"/>
    <property type="molecule type" value="Genomic_DNA"/>
</dbReference>
<dbReference type="Proteomes" id="UP001172457">
    <property type="component" value="Chromosome 1"/>
</dbReference>